<keyword evidence="4 10" id="KW-0238">DNA-binding</keyword>
<dbReference type="InterPro" id="IPR058245">
    <property type="entry name" value="NreC/VraR/RcsB-like_REC"/>
</dbReference>
<gene>
    <name evidence="10" type="ORF">caldi_22050</name>
</gene>
<evidence type="ECO:0000259" key="9">
    <source>
        <dbReference type="PROSITE" id="PS50110"/>
    </source>
</evidence>
<dbReference type="InterPro" id="IPR039420">
    <property type="entry name" value="WalR-like"/>
</dbReference>
<sequence length="229" mass="24844">MGTIRVCLVDDHTLVRRGIAALLAGDPEIEVVGEASDGLEAIELTRALRPDVVLMDIRMPGCDGLRATRIIKQEMPSVRIVVLTVSEDDEDLFEAVKAGAQGYLLKRMEPRDLCAMVHSAYRGEAPIAPAMAARIIQEISGGPRPDVRERDEEVLSPREQEVLALVAQGLANKEVAARLGISEYTVRNHLRSVLEKLHLRNRVEAAAYALQRGLAAPPADPGPRGPGPV</sequence>
<evidence type="ECO:0000256" key="6">
    <source>
        <dbReference type="ARBA" id="ARBA00024867"/>
    </source>
</evidence>
<dbReference type="Pfam" id="PF00072">
    <property type="entry name" value="Response_reg"/>
    <property type="match status" value="1"/>
</dbReference>
<dbReference type="PROSITE" id="PS50110">
    <property type="entry name" value="RESPONSE_REGULATORY"/>
    <property type="match status" value="1"/>
</dbReference>
<dbReference type="AlphaFoldDB" id="A0AA35G8K5"/>
<dbReference type="SMART" id="SM00448">
    <property type="entry name" value="REC"/>
    <property type="match status" value="1"/>
</dbReference>
<evidence type="ECO:0000259" key="8">
    <source>
        <dbReference type="PROSITE" id="PS50043"/>
    </source>
</evidence>
<keyword evidence="11" id="KW-1185">Reference proteome</keyword>
<dbReference type="SMART" id="SM00421">
    <property type="entry name" value="HTH_LUXR"/>
    <property type="match status" value="1"/>
</dbReference>
<keyword evidence="5" id="KW-0804">Transcription</keyword>
<dbReference type="Gene3D" id="3.40.50.2300">
    <property type="match status" value="1"/>
</dbReference>
<dbReference type="GO" id="GO:0003677">
    <property type="term" value="F:DNA binding"/>
    <property type="evidence" value="ECO:0007669"/>
    <property type="project" value="UniProtKB-KW"/>
</dbReference>
<dbReference type="InterPro" id="IPR011006">
    <property type="entry name" value="CheY-like_superfamily"/>
</dbReference>
<evidence type="ECO:0000313" key="10">
    <source>
        <dbReference type="EMBL" id="BDG61115.1"/>
    </source>
</evidence>
<name>A0AA35G8K5_9FIRM</name>
<protein>
    <recommendedName>
        <fullName evidence="1">Stage 0 sporulation protein A homolog</fullName>
    </recommendedName>
</protein>
<dbReference type="SUPFAM" id="SSF46894">
    <property type="entry name" value="C-terminal effector domain of the bipartite response regulators"/>
    <property type="match status" value="1"/>
</dbReference>
<dbReference type="CDD" id="cd17535">
    <property type="entry name" value="REC_NarL-like"/>
    <property type="match status" value="1"/>
</dbReference>
<dbReference type="InterPro" id="IPR016032">
    <property type="entry name" value="Sig_transdc_resp-reg_C-effctor"/>
</dbReference>
<dbReference type="Proteomes" id="UP001163687">
    <property type="component" value="Chromosome"/>
</dbReference>
<dbReference type="PANTHER" id="PTHR43214">
    <property type="entry name" value="TWO-COMPONENT RESPONSE REGULATOR"/>
    <property type="match status" value="1"/>
</dbReference>
<dbReference type="InterPro" id="IPR001789">
    <property type="entry name" value="Sig_transdc_resp-reg_receiver"/>
</dbReference>
<dbReference type="Pfam" id="PF00196">
    <property type="entry name" value="GerE"/>
    <property type="match status" value="1"/>
</dbReference>
<dbReference type="EMBL" id="AP025628">
    <property type="protein sequence ID" value="BDG61115.1"/>
    <property type="molecule type" value="Genomic_DNA"/>
</dbReference>
<evidence type="ECO:0000256" key="2">
    <source>
        <dbReference type="ARBA" id="ARBA00022553"/>
    </source>
</evidence>
<dbReference type="PROSITE" id="PS00622">
    <property type="entry name" value="HTH_LUXR_1"/>
    <property type="match status" value="1"/>
</dbReference>
<evidence type="ECO:0000256" key="3">
    <source>
        <dbReference type="ARBA" id="ARBA00023015"/>
    </source>
</evidence>
<dbReference type="PRINTS" id="PR00038">
    <property type="entry name" value="HTHLUXR"/>
</dbReference>
<accession>A0AA35G8K5</accession>
<evidence type="ECO:0000256" key="1">
    <source>
        <dbReference type="ARBA" id="ARBA00018672"/>
    </source>
</evidence>
<evidence type="ECO:0000256" key="7">
    <source>
        <dbReference type="PROSITE-ProRule" id="PRU00169"/>
    </source>
</evidence>
<evidence type="ECO:0000313" key="11">
    <source>
        <dbReference type="Proteomes" id="UP001163687"/>
    </source>
</evidence>
<dbReference type="GO" id="GO:0000160">
    <property type="term" value="P:phosphorelay signal transduction system"/>
    <property type="evidence" value="ECO:0007669"/>
    <property type="project" value="InterPro"/>
</dbReference>
<reference evidence="10" key="1">
    <citation type="submission" date="2022-03" db="EMBL/GenBank/DDBJ databases">
        <title>Complete genome sequence of Caldinitratiruptor microaerophilus.</title>
        <authorList>
            <person name="Mukaiyama R."/>
            <person name="Nishiyama T."/>
            <person name="Ueda K."/>
        </authorList>
    </citation>
    <scope>NUCLEOTIDE SEQUENCE</scope>
    <source>
        <strain evidence="10">JCM 16183</strain>
    </source>
</reference>
<feature type="modified residue" description="4-aspartylphosphate" evidence="7">
    <location>
        <position position="56"/>
    </location>
</feature>
<dbReference type="GO" id="GO:0006355">
    <property type="term" value="P:regulation of DNA-templated transcription"/>
    <property type="evidence" value="ECO:0007669"/>
    <property type="project" value="InterPro"/>
</dbReference>
<evidence type="ECO:0000256" key="4">
    <source>
        <dbReference type="ARBA" id="ARBA00023125"/>
    </source>
</evidence>
<dbReference type="KEGG" id="cmic:caldi_22050"/>
<dbReference type="CDD" id="cd06170">
    <property type="entry name" value="LuxR_C_like"/>
    <property type="match status" value="1"/>
</dbReference>
<dbReference type="InterPro" id="IPR000792">
    <property type="entry name" value="Tscrpt_reg_LuxR_C"/>
</dbReference>
<dbReference type="RefSeq" id="WP_264841792.1">
    <property type="nucleotide sequence ID" value="NZ_AP025628.1"/>
</dbReference>
<feature type="domain" description="Response regulatory" evidence="9">
    <location>
        <begin position="5"/>
        <end position="121"/>
    </location>
</feature>
<dbReference type="SUPFAM" id="SSF52172">
    <property type="entry name" value="CheY-like"/>
    <property type="match status" value="1"/>
</dbReference>
<keyword evidence="2 7" id="KW-0597">Phosphoprotein</keyword>
<dbReference type="PANTHER" id="PTHR43214:SF43">
    <property type="entry name" value="TWO-COMPONENT RESPONSE REGULATOR"/>
    <property type="match status" value="1"/>
</dbReference>
<dbReference type="PROSITE" id="PS50043">
    <property type="entry name" value="HTH_LUXR_2"/>
    <property type="match status" value="1"/>
</dbReference>
<keyword evidence="3" id="KW-0805">Transcription regulation</keyword>
<organism evidence="10 11">
    <name type="scientific">Caldinitratiruptor microaerophilus</name>
    <dbReference type="NCBI Taxonomy" id="671077"/>
    <lineage>
        <taxon>Bacteria</taxon>
        <taxon>Bacillati</taxon>
        <taxon>Bacillota</taxon>
        <taxon>Clostridia</taxon>
        <taxon>Eubacteriales</taxon>
        <taxon>Symbiobacteriaceae</taxon>
        <taxon>Caldinitratiruptor</taxon>
    </lineage>
</organism>
<evidence type="ECO:0000256" key="5">
    <source>
        <dbReference type="ARBA" id="ARBA00023163"/>
    </source>
</evidence>
<proteinExistence type="predicted"/>
<feature type="domain" description="HTH luxR-type" evidence="8">
    <location>
        <begin position="148"/>
        <end position="213"/>
    </location>
</feature>
<comment type="function">
    <text evidence="6">May play the central regulatory role in sporulation. It may be an element of the effector pathway responsible for the activation of sporulation genes in response to nutritional stress. Spo0A may act in concert with spo0H (a sigma factor) to control the expression of some genes that are critical to the sporulation process.</text>
</comment>